<dbReference type="Gene3D" id="1.10.490.10">
    <property type="entry name" value="Globins"/>
    <property type="match status" value="1"/>
</dbReference>
<accession>D5RS65</accession>
<dbReference type="SMART" id="SM00283">
    <property type="entry name" value="MA"/>
    <property type="match status" value="1"/>
</dbReference>
<dbReference type="PANTHER" id="PTHR32089">
    <property type="entry name" value="METHYL-ACCEPTING CHEMOTAXIS PROTEIN MCPB"/>
    <property type="match status" value="1"/>
</dbReference>
<dbReference type="SUPFAM" id="SSF58104">
    <property type="entry name" value="Methyl-accepting chemotaxis protein (MCP) signaling domain"/>
    <property type="match status" value="1"/>
</dbReference>
<dbReference type="HOGENOM" id="CLU_000445_21_4_5"/>
<evidence type="ECO:0000259" key="7">
    <source>
        <dbReference type="PROSITE" id="PS50192"/>
    </source>
</evidence>
<organism evidence="8 9">
    <name type="scientific">Pseudoroseomonas cervicalis ATCC 49957</name>
    <dbReference type="NCBI Taxonomy" id="525371"/>
    <lineage>
        <taxon>Bacteria</taxon>
        <taxon>Pseudomonadati</taxon>
        <taxon>Pseudomonadota</taxon>
        <taxon>Alphaproteobacteria</taxon>
        <taxon>Acetobacterales</taxon>
        <taxon>Roseomonadaceae</taxon>
        <taxon>Roseomonas</taxon>
    </lineage>
</organism>
<dbReference type="Pfam" id="PF11563">
    <property type="entry name" value="Protoglobin"/>
    <property type="match status" value="1"/>
</dbReference>
<dbReference type="PROSITE" id="PS50192">
    <property type="entry name" value="T_SNARE"/>
    <property type="match status" value="1"/>
</dbReference>
<dbReference type="InterPro" id="IPR004090">
    <property type="entry name" value="Chemotax_Me-accpt_rcpt"/>
</dbReference>
<dbReference type="GO" id="GO:0019825">
    <property type="term" value="F:oxygen binding"/>
    <property type="evidence" value="ECO:0007669"/>
    <property type="project" value="InterPro"/>
</dbReference>
<dbReference type="GO" id="GO:0006935">
    <property type="term" value="P:chemotaxis"/>
    <property type="evidence" value="ECO:0007669"/>
    <property type="project" value="InterPro"/>
</dbReference>
<gene>
    <name evidence="8" type="primary">mcpB</name>
    <name evidence="8" type="ORF">HMPREF0731_3927</name>
</gene>
<reference evidence="8 9" key="1">
    <citation type="submission" date="2010-04" db="EMBL/GenBank/DDBJ databases">
        <authorList>
            <person name="Qin X."/>
            <person name="Bachman B."/>
            <person name="Battles P."/>
            <person name="Bell A."/>
            <person name="Bess C."/>
            <person name="Bickham C."/>
            <person name="Chaboub L."/>
            <person name="Chen D."/>
            <person name="Coyle M."/>
            <person name="Deiros D.R."/>
            <person name="Dinh H."/>
            <person name="Forbes L."/>
            <person name="Fowler G."/>
            <person name="Francisco L."/>
            <person name="Fu Q."/>
            <person name="Gubbala S."/>
            <person name="Hale W."/>
            <person name="Han Y."/>
            <person name="Hemphill L."/>
            <person name="Highlander S.K."/>
            <person name="Hirani K."/>
            <person name="Hogues M."/>
            <person name="Jackson L."/>
            <person name="Jakkamsetti A."/>
            <person name="Javaid M."/>
            <person name="Jiang H."/>
            <person name="Korchina V."/>
            <person name="Kovar C."/>
            <person name="Lara F."/>
            <person name="Lee S."/>
            <person name="Mata R."/>
            <person name="Mathew T."/>
            <person name="Moen C."/>
            <person name="Morales K."/>
            <person name="Munidasa M."/>
            <person name="Nazareth L."/>
            <person name="Ngo R."/>
            <person name="Nguyen L."/>
            <person name="Okwuonu G."/>
            <person name="Ongeri F."/>
            <person name="Patil S."/>
            <person name="Petrosino J."/>
            <person name="Pham C."/>
            <person name="Pham P."/>
            <person name="Pu L.-L."/>
            <person name="Puazo M."/>
            <person name="Raj R."/>
            <person name="Reid J."/>
            <person name="Rouhana J."/>
            <person name="Saada N."/>
            <person name="Shang Y."/>
            <person name="Simmons D."/>
            <person name="Thornton R."/>
            <person name="Warren J."/>
            <person name="Weissenberger G."/>
            <person name="Zhang J."/>
            <person name="Zhang L."/>
            <person name="Zhou C."/>
            <person name="Zhu D."/>
            <person name="Muzny D."/>
            <person name="Worley K."/>
            <person name="Gibbs R."/>
        </authorList>
    </citation>
    <scope>NUCLEOTIDE SEQUENCE [LARGE SCALE GENOMIC DNA]</scope>
    <source>
        <strain evidence="8 9">ATCC 49957</strain>
    </source>
</reference>
<dbReference type="GO" id="GO:0007165">
    <property type="term" value="P:signal transduction"/>
    <property type="evidence" value="ECO:0007669"/>
    <property type="project" value="UniProtKB-KW"/>
</dbReference>
<keyword evidence="2" id="KW-1003">Cell membrane</keyword>
<evidence type="ECO:0000313" key="9">
    <source>
        <dbReference type="Proteomes" id="UP000005324"/>
    </source>
</evidence>
<proteinExistence type="inferred from homology"/>
<feature type="domain" description="Methyl-accepting transducer" evidence="6">
    <location>
        <begin position="199"/>
        <end position="414"/>
    </location>
</feature>
<feature type="domain" description="T-SNARE coiled-coil homology" evidence="7">
    <location>
        <begin position="344"/>
        <end position="406"/>
    </location>
</feature>
<evidence type="ECO:0000256" key="1">
    <source>
        <dbReference type="ARBA" id="ARBA00004429"/>
    </source>
</evidence>
<dbReference type="PANTHER" id="PTHR32089:SF112">
    <property type="entry name" value="LYSOZYME-LIKE PROTEIN-RELATED"/>
    <property type="match status" value="1"/>
</dbReference>
<keyword evidence="2" id="KW-0997">Cell inner membrane</keyword>
<keyword evidence="2" id="KW-0472">Membrane</keyword>
<dbReference type="Pfam" id="PF00015">
    <property type="entry name" value="MCPsignal"/>
    <property type="match status" value="1"/>
</dbReference>
<evidence type="ECO:0000259" key="6">
    <source>
        <dbReference type="PROSITE" id="PS50111"/>
    </source>
</evidence>
<comment type="subcellular location">
    <subcellularLocation>
        <location evidence="1">Cell inner membrane</location>
        <topology evidence="1">Multi-pass membrane protein</topology>
    </subcellularLocation>
</comment>
<dbReference type="OrthoDB" id="266313at2"/>
<comment type="similarity">
    <text evidence="4">Belongs to the methyl-accepting chemotaxis (MCP) protein family.</text>
</comment>
<dbReference type="InterPro" id="IPR004089">
    <property type="entry name" value="MCPsignal_dom"/>
</dbReference>
<dbReference type="CDD" id="cd01068">
    <property type="entry name" value="globin_sensor"/>
    <property type="match status" value="1"/>
</dbReference>
<comment type="caution">
    <text evidence="8">The sequence shown here is derived from an EMBL/GenBank/DDBJ whole genome shotgun (WGS) entry which is preliminary data.</text>
</comment>
<sequence length="448" mass="47471">MASQYDIRERLRFLGFDQASRDALSEFLPVLQSRLPEVLQKFYAHLRQWPELAGMFKGDGMRRAEQAQAAHWGQLFSGRFDEAYVDSVRRIGLMHSRIGLEPRFYIGGYSFILGHLIDMACQAHGSRLNPAAAQRRTAALVRALNQAVMIDMDMAISIYLEENKAAYDRKVATLSTAFESKVGPLVDAVASQAGALRGTAAGMSETARQTAQQATVVAGAAREASGGVATVAAATEELSASVEEIARQVAHSSAMTRQAVETSRRTDGIVRALAGGAQKIGEVIGLIETVAAQTNLLALNATIEAARAGEAGKGFAVVASEVKNLASQTARATEEISQQVGEMQSATRDVVGAIGEITGAIGELNKVATAIAAAVEQQGAATREISRSVQETAAGTRQVTESIAAVSGSAEATGQAAQEALRNAETQAHQTDGLRREMRDFVAQIRAA</sequence>
<evidence type="ECO:0000256" key="5">
    <source>
        <dbReference type="PROSITE-ProRule" id="PRU00284"/>
    </source>
</evidence>
<dbReference type="InterPro" id="IPR009050">
    <property type="entry name" value="Globin-like_sf"/>
</dbReference>
<dbReference type="RefSeq" id="WP_007002957.1">
    <property type="nucleotide sequence ID" value="NZ_GG770777.1"/>
</dbReference>
<dbReference type="SUPFAM" id="SSF46458">
    <property type="entry name" value="Globin-like"/>
    <property type="match status" value="1"/>
</dbReference>
<protein>
    <submittedName>
        <fullName evidence="8">Methyl-accepting chemotaxis protein signaling domain protein</fullName>
    </submittedName>
</protein>
<dbReference type="InterPro" id="IPR044398">
    <property type="entry name" value="Globin-sensor_dom"/>
</dbReference>
<evidence type="ECO:0000256" key="3">
    <source>
        <dbReference type="ARBA" id="ARBA00023224"/>
    </source>
</evidence>
<dbReference type="Proteomes" id="UP000005324">
    <property type="component" value="Unassembled WGS sequence"/>
</dbReference>
<name>D5RS65_9PROT</name>
<dbReference type="InterPro" id="IPR012292">
    <property type="entry name" value="Globin/Proto"/>
</dbReference>
<evidence type="ECO:0000256" key="4">
    <source>
        <dbReference type="ARBA" id="ARBA00029447"/>
    </source>
</evidence>
<dbReference type="InterPro" id="IPR039379">
    <property type="entry name" value="Protoglobin_sensor_dom"/>
</dbReference>
<keyword evidence="9" id="KW-1185">Reference proteome</keyword>
<dbReference type="GO" id="GO:0020037">
    <property type="term" value="F:heme binding"/>
    <property type="evidence" value="ECO:0007669"/>
    <property type="project" value="InterPro"/>
</dbReference>
<dbReference type="GO" id="GO:0004888">
    <property type="term" value="F:transmembrane signaling receptor activity"/>
    <property type="evidence" value="ECO:0007669"/>
    <property type="project" value="InterPro"/>
</dbReference>
<keyword evidence="3 5" id="KW-0807">Transducer</keyword>
<dbReference type="EMBL" id="ADVL01000730">
    <property type="protein sequence ID" value="EFH09853.1"/>
    <property type="molecule type" value="Genomic_DNA"/>
</dbReference>
<dbReference type="Gene3D" id="1.10.287.950">
    <property type="entry name" value="Methyl-accepting chemotaxis protein"/>
    <property type="match status" value="1"/>
</dbReference>
<evidence type="ECO:0000313" key="8">
    <source>
        <dbReference type="EMBL" id="EFH09853.1"/>
    </source>
</evidence>
<evidence type="ECO:0000256" key="2">
    <source>
        <dbReference type="ARBA" id="ARBA00022519"/>
    </source>
</evidence>
<dbReference type="GO" id="GO:0005886">
    <property type="term" value="C:plasma membrane"/>
    <property type="evidence" value="ECO:0007669"/>
    <property type="project" value="UniProtKB-SubCell"/>
</dbReference>
<dbReference type="AlphaFoldDB" id="D5RS65"/>
<dbReference type="InterPro" id="IPR000727">
    <property type="entry name" value="T_SNARE_dom"/>
</dbReference>
<dbReference type="PRINTS" id="PR00260">
    <property type="entry name" value="CHEMTRNSDUCR"/>
</dbReference>
<dbReference type="PROSITE" id="PS50111">
    <property type="entry name" value="CHEMOTAXIS_TRANSDUC_2"/>
    <property type="match status" value="1"/>
</dbReference>